<protein>
    <submittedName>
        <fullName evidence="2">Uncharacterized protein</fullName>
    </submittedName>
</protein>
<dbReference type="InParanoid" id="L5K8F1"/>
<dbReference type="AlphaFoldDB" id="L5K8F1"/>
<proteinExistence type="predicted"/>
<feature type="compositionally biased region" description="Polar residues" evidence="1">
    <location>
        <begin position="1"/>
        <end position="13"/>
    </location>
</feature>
<evidence type="ECO:0000313" key="2">
    <source>
        <dbReference type="EMBL" id="ELK07969.1"/>
    </source>
</evidence>
<reference evidence="3" key="1">
    <citation type="journal article" date="2013" name="Science">
        <title>Comparative analysis of bat genomes provides insight into the evolution of flight and immunity.</title>
        <authorList>
            <person name="Zhang G."/>
            <person name="Cowled C."/>
            <person name="Shi Z."/>
            <person name="Huang Z."/>
            <person name="Bishop-Lilly K.A."/>
            <person name="Fang X."/>
            <person name="Wynne J.W."/>
            <person name="Xiong Z."/>
            <person name="Baker M.L."/>
            <person name="Zhao W."/>
            <person name="Tachedjian M."/>
            <person name="Zhu Y."/>
            <person name="Zhou P."/>
            <person name="Jiang X."/>
            <person name="Ng J."/>
            <person name="Yang L."/>
            <person name="Wu L."/>
            <person name="Xiao J."/>
            <person name="Feng Y."/>
            <person name="Chen Y."/>
            <person name="Sun X."/>
            <person name="Zhang Y."/>
            <person name="Marsh G.A."/>
            <person name="Crameri G."/>
            <person name="Broder C.C."/>
            <person name="Frey K.G."/>
            <person name="Wang L.F."/>
            <person name="Wang J."/>
        </authorList>
    </citation>
    <scope>NUCLEOTIDE SEQUENCE [LARGE SCALE GENOMIC DNA]</scope>
</reference>
<keyword evidence="3" id="KW-1185">Reference proteome</keyword>
<accession>L5K8F1</accession>
<evidence type="ECO:0000256" key="1">
    <source>
        <dbReference type="SAM" id="MobiDB-lite"/>
    </source>
</evidence>
<dbReference type="Proteomes" id="UP000010552">
    <property type="component" value="Unassembled WGS sequence"/>
</dbReference>
<name>L5K8F1_PTEAL</name>
<organism evidence="2 3">
    <name type="scientific">Pteropus alecto</name>
    <name type="common">Black flying fox</name>
    <dbReference type="NCBI Taxonomy" id="9402"/>
    <lineage>
        <taxon>Eukaryota</taxon>
        <taxon>Metazoa</taxon>
        <taxon>Chordata</taxon>
        <taxon>Craniata</taxon>
        <taxon>Vertebrata</taxon>
        <taxon>Euteleostomi</taxon>
        <taxon>Mammalia</taxon>
        <taxon>Eutheria</taxon>
        <taxon>Laurasiatheria</taxon>
        <taxon>Chiroptera</taxon>
        <taxon>Yinpterochiroptera</taxon>
        <taxon>Pteropodoidea</taxon>
        <taxon>Pteropodidae</taxon>
        <taxon>Pteropodinae</taxon>
        <taxon>Pteropus</taxon>
    </lineage>
</organism>
<gene>
    <name evidence="2" type="ORF">PAL_GLEAN10007222</name>
</gene>
<feature type="region of interest" description="Disordered" evidence="1">
    <location>
        <begin position="1"/>
        <end position="63"/>
    </location>
</feature>
<evidence type="ECO:0000313" key="3">
    <source>
        <dbReference type="Proteomes" id="UP000010552"/>
    </source>
</evidence>
<dbReference type="EMBL" id="KB030944">
    <property type="protein sequence ID" value="ELK07969.1"/>
    <property type="molecule type" value="Genomic_DNA"/>
</dbReference>
<sequence length="96" mass="10230">MEPSFLNQLSTLSHVGWSPSPRPDHAPSVHQKPLATRKAAAPRVTAVGISTSRQAVGTPRLPEIRLSAGTTRHYGTLTPGLASETARVLNPRQASE</sequence>